<feature type="compositionally biased region" description="Acidic residues" evidence="1">
    <location>
        <begin position="547"/>
        <end position="571"/>
    </location>
</feature>
<feature type="compositionally biased region" description="Acidic residues" evidence="1">
    <location>
        <begin position="127"/>
        <end position="148"/>
    </location>
</feature>
<comment type="caution">
    <text evidence="2">The sequence shown here is derived from an EMBL/GenBank/DDBJ whole genome shotgun (WGS) entry which is preliminary data.</text>
</comment>
<feature type="compositionally biased region" description="Low complexity" evidence="1">
    <location>
        <begin position="341"/>
        <end position="354"/>
    </location>
</feature>
<feature type="compositionally biased region" description="Low complexity" evidence="1">
    <location>
        <begin position="189"/>
        <end position="203"/>
    </location>
</feature>
<feature type="compositionally biased region" description="Low complexity" evidence="1">
    <location>
        <begin position="533"/>
        <end position="544"/>
    </location>
</feature>
<gene>
    <name evidence="2" type="ORF">CVT25_000965</name>
</gene>
<feature type="region of interest" description="Disordered" evidence="1">
    <location>
        <begin position="525"/>
        <end position="594"/>
    </location>
</feature>
<dbReference type="Proteomes" id="UP000283269">
    <property type="component" value="Unassembled WGS sequence"/>
</dbReference>
<dbReference type="AlphaFoldDB" id="A0A409VTI7"/>
<sequence>MAPPPPIPELQRATTRLVRNATKQGTLGQLTRRIIRQMLEQQMGLEEGVLDAPKFRVPIKEATLGAIKPDQDAKEQEEDEEVEGTSKTKGKGKGKPKGKEMGKIDTSALNKKKRASNGKPKSAVVGDGDDEDEAEYNEDEEKEEEEGVPDSSPRKPKRAVKDEDGNGEDSLSGSPVKKRRVDDSKAKAKPTSKSNSTPKTTPKSKPESTAKSKPKPKSNTVVSESEEEEDVVESEQDQDKDDYEEEEPQPKQKQKQKQKQKKVETPKPPISKAKGTANGNGKGKQKDNNSNKFKSLEHVPTSDMEQDEPDDASGPSSSKNQKPAAPQTKKPVNKKPDPTPRKAAAPAKPSSSSKPKPKPDVIEAEDESGNKSDTGSELSVLIDEPPKKKRKSTSGAAEKVRLTLQLVLVEQFSDTPSFPPYFLPTKKENDQIKLEENLLQGNNDIDIDKRRRHYQAPQVVACGTRKVWSRFLQGCDTPQQQVRKLKETLGELGMTGRFSMDQAKAIKAKREFEQELEDVQEFEQKILGRTSRSRSGAATKGASSKSDDEDEESAKEKDKDEDDDEDDDEEAAPPRRKNARASIMAFLQDQSDEE</sequence>
<feature type="region of interest" description="Disordered" evidence="1">
    <location>
        <begin position="62"/>
        <end position="399"/>
    </location>
</feature>
<feature type="compositionally biased region" description="Acidic residues" evidence="1">
    <location>
        <begin position="224"/>
        <end position="247"/>
    </location>
</feature>
<feature type="compositionally biased region" description="Basic and acidic residues" evidence="1">
    <location>
        <begin position="284"/>
        <end position="297"/>
    </location>
</feature>
<organism evidence="2 3">
    <name type="scientific">Psilocybe cyanescens</name>
    <dbReference type="NCBI Taxonomy" id="93625"/>
    <lineage>
        <taxon>Eukaryota</taxon>
        <taxon>Fungi</taxon>
        <taxon>Dikarya</taxon>
        <taxon>Basidiomycota</taxon>
        <taxon>Agaricomycotina</taxon>
        <taxon>Agaricomycetes</taxon>
        <taxon>Agaricomycetidae</taxon>
        <taxon>Agaricales</taxon>
        <taxon>Agaricineae</taxon>
        <taxon>Strophariaceae</taxon>
        <taxon>Psilocybe</taxon>
    </lineage>
</organism>
<dbReference type="InParanoid" id="A0A409VTI7"/>
<name>A0A409VTI7_PSICY</name>
<dbReference type="STRING" id="93625.A0A409VTI7"/>
<dbReference type="InterPro" id="IPR037647">
    <property type="entry name" value="HIRIP3"/>
</dbReference>
<protein>
    <submittedName>
        <fullName evidence="2">Uncharacterized protein</fullName>
    </submittedName>
</protein>
<feature type="compositionally biased region" description="Low complexity" evidence="1">
    <location>
        <begin position="211"/>
        <end position="223"/>
    </location>
</feature>
<proteinExistence type="predicted"/>
<dbReference type="EMBL" id="NHYD01003930">
    <property type="protein sequence ID" value="PPQ69591.1"/>
    <property type="molecule type" value="Genomic_DNA"/>
</dbReference>
<dbReference type="PANTHER" id="PTHR15410:SF2">
    <property type="entry name" value="HIRA-INTERACTING PROTEIN 3"/>
    <property type="match status" value="1"/>
</dbReference>
<keyword evidence="3" id="KW-1185">Reference proteome</keyword>
<dbReference type="OrthoDB" id="552755at2759"/>
<accession>A0A409VTI7</accession>
<reference evidence="2 3" key="1">
    <citation type="journal article" date="2018" name="Evol. Lett.">
        <title>Horizontal gene cluster transfer increased hallucinogenic mushroom diversity.</title>
        <authorList>
            <person name="Reynolds H.T."/>
            <person name="Vijayakumar V."/>
            <person name="Gluck-Thaler E."/>
            <person name="Korotkin H.B."/>
            <person name="Matheny P.B."/>
            <person name="Slot J.C."/>
        </authorList>
    </citation>
    <scope>NUCLEOTIDE SEQUENCE [LARGE SCALE GENOMIC DNA]</scope>
    <source>
        <strain evidence="2 3">2631</strain>
    </source>
</reference>
<evidence type="ECO:0000256" key="1">
    <source>
        <dbReference type="SAM" id="MobiDB-lite"/>
    </source>
</evidence>
<evidence type="ECO:0000313" key="3">
    <source>
        <dbReference type="Proteomes" id="UP000283269"/>
    </source>
</evidence>
<evidence type="ECO:0000313" key="2">
    <source>
        <dbReference type="EMBL" id="PPQ69591.1"/>
    </source>
</evidence>
<dbReference type="PANTHER" id="PTHR15410">
    <property type="entry name" value="HIRA-INTERACTING PROTEIN 3"/>
    <property type="match status" value="1"/>
</dbReference>
<dbReference type="GO" id="GO:0005634">
    <property type="term" value="C:nucleus"/>
    <property type="evidence" value="ECO:0007669"/>
    <property type="project" value="TreeGrafter"/>
</dbReference>